<dbReference type="Proteomes" id="UP000243499">
    <property type="component" value="Chromosome 3"/>
</dbReference>
<gene>
    <name evidence="3" type="ORF">PAHAL_3G468400</name>
</gene>
<dbReference type="AlphaFoldDB" id="A0A2T8KLL7"/>
<dbReference type="InterPro" id="IPR050898">
    <property type="entry name" value="Plant_acyltransferase"/>
</dbReference>
<accession>A0A2T8KLL7</accession>
<dbReference type="PANTHER" id="PTHR31147">
    <property type="entry name" value="ACYL TRANSFERASE 4"/>
    <property type="match status" value="1"/>
</dbReference>
<dbReference type="EMBL" id="CM008048">
    <property type="protein sequence ID" value="PVH63078.1"/>
    <property type="molecule type" value="Genomic_DNA"/>
</dbReference>
<dbReference type="GO" id="GO:0016747">
    <property type="term" value="F:acyltransferase activity, transferring groups other than amino-acyl groups"/>
    <property type="evidence" value="ECO:0007669"/>
    <property type="project" value="UniProtKB-ARBA"/>
</dbReference>
<sequence>MSVAVRKSSPAVIRPPEPVTTTTASGAIKLTPFERVLVMLPFTVLLVFERPSHEGTESIKRALSQALVHYYPFAGRISSSGADGDDDRFSIRCTGEGVESVAASVDCGLTEAKIFGESSGAKALLDELAVYYPVGSYGSDDPLLSVQAVGELARGLPSPSVAPARCDDAVSSLPPLSDSVLQATLACPESPDMELLVPLDVTVPSGLIDRVKAESRSCSDDGRPCTTFEAVLAFLWRCRVRATTPGPGTTTPVLLTFATNMRGYVGARAGYYGNCVANQPLAAATSGPGWLPDKLKEHESGAGDDRLVTRGLRGRYRYDMLHVSSWRNIGFEGVDLGSGPPARDGVNVLSLSVKEEHAEAFLAELAKHT</sequence>
<evidence type="ECO:0000256" key="1">
    <source>
        <dbReference type="ARBA" id="ARBA00009861"/>
    </source>
</evidence>
<name>A0A2T8KLL7_9POAL</name>
<protein>
    <submittedName>
        <fullName evidence="3">Uncharacterized protein</fullName>
    </submittedName>
</protein>
<comment type="similarity">
    <text evidence="1">Belongs to the plant acyltransferase family.</text>
</comment>
<organism evidence="3">
    <name type="scientific">Panicum hallii</name>
    <dbReference type="NCBI Taxonomy" id="206008"/>
    <lineage>
        <taxon>Eukaryota</taxon>
        <taxon>Viridiplantae</taxon>
        <taxon>Streptophyta</taxon>
        <taxon>Embryophyta</taxon>
        <taxon>Tracheophyta</taxon>
        <taxon>Spermatophyta</taxon>
        <taxon>Magnoliopsida</taxon>
        <taxon>Liliopsida</taxon>
        <taxon>Poales</taxon>
        <taxon>Poaceae</taxon>
        <taxon>PACMAD clade</taxon>
        <taxon>Panicoideae</taxon>
        <taxon>Panicodae</taxon>
        <taxon>Paniceae</taxon>
        <taxon>Panicinae</taxon>
        <taxon>Panicum</taxon>
        <taxon>Panicum sect. Panicum</taxon>
    </lineage>
</organism>
<reference evidence="3" key="1">
    <citation type="submission" date="2018-04" db="EMBL/GenBank/DDBJ databases">
        <title>WGS assembly of Panicum hallii.</title>
        <authorList>
            <person name="Lovell J."/>
            <person name="Jenkins J."/>
            <person name="Lowry D."/>
            <person name="Mamidi S."/>
            <person name="Sreedasyam A."/>
            <person name="Weng X."/>
            <person name="Barry K."/>
            <person name="Bonette J."/>
            <person name="Campitelli B."/>
            <person name="Daum C."/>
            <person name="Gordon S."/>
            <person name="Gould B."/>
            <person name="Lipzen A."/>
            <person name="Macqueen A."/>
            <person name="Palacio-Mejia J."/>
            <person name="Plott C."/>
            <person name="Shakirov E."/>
            <person name="Shu S."/>
            <person name="Yoshinaga Y."/>
            <person name="Zane M."/>
            <person name="Rokhsar D."/>
            <person name="Grimwood J."/>
            <person name="Schmutz J."/>
            <person name="Juenger T."/>
        </authorList>
    </citation>
    <scope>NUCLEOTIDE SEQUENCE [LARGE SCALE GENOMIC DNA]</scope>
    <source>
        <strain evidence="3">FIL2</strain>
    </source>
</reference>
<feature type="region of interest" description="Disordered" evidence="2">
    <location>
        <begin position="1"/>
        <end position="20"/>
    </location>
</feature>
<dbReference type="Gene3D" id="3.30.559.10">
    <property type="entry name" value="Chloramphenicol acetyltransferase-like domain"/>
    <property type="match status" value="2"/>
</dbReference>
<dbReference type="Pfam" id="PF02458">
    <property type="entry name" value="Transferase"/>
    <property type="match status" value="2"/>
</dbReference>
<dbReference type="PANTHER" id="PTHR31147:SF55">
    <property type="entry name" value="HXXXD-TYPE ACYL-TRANSFERASE FAMILY PROTEIN"/>
    <property type="match status" value="1"/>
</dbReference>
<proteinExistence type="inferred from homology"/>
<dbReference type="Gramene" id="PVH63078">
    <property type="protein sequence ID" value="PVH63078"/>
    <property type="gene ID" value="PAHAL_3G468400"/>
</dbReference>
<evidence type="ECO:0000313" key="3">
    <source>
        <dbReference type="EMBL" id="PVH63078.1"/>
    </source>
</evidence>
<evidence type="ECO:0000256" key="2">
    <source>
        <dbReference type="SAM" id="MobiDB-lite"/>
    </source>
</evidence>
<dbReference type="InterPro" id="IPR023213">
    <property type="entry name" value="CAT-like_dom_sf"/>
</dbReference>